<accession>V8ASI7</accession>
<name>V8ASI7_9LACT</name>
<evidence type="ECO:0000313" key="2">
    <source>
        <dbReference type="Proteomes" id="UP000018692"/>
    </source>
</evidence>
<dbReference type="EMBL" id="AVFE01000010">
    <property type="protein sequence ID" value="ETD05126.1"/>
    <property type="molecule type" value="Genomic_DNA"/>
</dbReference>
<organism evidence="1 2">
    <name type="scientific">Lactococcus garvieae TRF1</name>
    <dbReference type="NCBI Taxonomy" id="1380772"/>
    <lineage>
        <taxon>Bacteria</taxon>
        <taxon>Bacillati</taxon>
        <taxon>Bacillota</taxon>
        <taxon>Bacilli</taxon>
        <taxon>Lactobacillales</taxon>
        <taxon>Streptococcaceae</taxon>
        <taxon>Lactococcus</taxon>
    </lineage>
</organism>
<comment type="caution">
    <text evidence="1">The sequence shown here is derived from an EMBL/GenBank/DDBJ whole genome shotgun (WGS) entry which is preliminary data.</text>
</comment>
<gene>
    <name evidence="1" type="ORF">N568_0103975</name>
</gene>
<dbReference type="AlphaFoldDB" id="V8ASI7"/>
<dbReference type="Proteomes" id="UP000018692">
    <property type="component" value="Unassembled WGS sequence"/>
</dbReference>
<reference evidence="1 2" key="1">
    <citation type="submission" date="2013-07" db="EMBL/GenBank/DDBJ databases">
        <title>Isolation of Lactococcus garvieae strain TRF1 from the fecal material of a timber rattlesnake.</title>
        <authorList>
            <person name="McLaughlin R.W."/>
            <person name="Cochran P.A."/>
            <person name="Dowd S.E."/>
        </authorList>
    </citation>
    <scope>NUCLEOTIDE SEQUENCE [LARGE SCALE GENOMIC DNA]</scope>
    <source>
        <strain evidence="1 2">TRF1</strain>
    </source>
</reference>
<proteinExistence type="predicted"/>
<sequence>MFFLKQKEWFQKKNSHPYLIERMRKKKVAKQFNGD</sequence>
<evidence type="ECO:0000313" key="1">
    <source>
        <dbReference type="EMBL" id="ETD05126.1"/>
    </source>
</evidence>
<protein>
    <submittedName>
        <fullName evidence="1">Uncharacterized protein</fullName>
    </submittedName>
</protein>